<reference evidence="2 3" key="1">
    <citation type="submission" date="2013-02" db="EMBL/GenBank/DDBJ databases">
        <title>Whole genome shotgun sequence of Gordonia malaquae NBRC 108250.</title>
        <authorList>
            <person name="Yoshida I."/>
            <person name="Hosoyama A."/>
            <person name="Tsuchikane K."/>
            <person name="Ando Y."/>
            <person name="Baba S."/>
            <person name="Ohji S."/>
            <person name="Hamada M."/>
            <person name="Tamura T."/>
            <person name="Yamazoe A."/>
            <person name="Yamazaki S."/>
            <person name="Fujita N."/>
        </authorList>
    </citation>
    <scope>NUCLEOTIDE SEQUENCE [LARGE SCALE GENOMIC DNA]</scope>
    <source>
        <strain evidence="2 3">NBRC 108250</strain>
    </source>
</reference>
<gene>
    <name evidence="2" type="ORF">GM1_003_01790</name>
</gene>
<dbReference type="EMBL" id="BAOP01000003">
    <property type="protein sequence ID" value="GAC78440.1"/>
    <property type="molecule type" value="Genomic_DNA"/>
</dbReference>
<organism evidence="2 3">
    <name type="scientific">Gordonia malaquae NBRC 108250</name>
    <dbReference type="NCBI Taxonomy" id="1223542"/>
    <lineage>
        <taxon>Bacteria</taxon>
        <taxon>Bacillati</taxon>
        <taxon>Actinomycetota</taxon>
        <taxon>Actinomycetes</taxon>
        <taxon>Mycobacteriales</taxon>
        <taxon>Gordoniaceae</taxon>
        <taxon>Gordonia</taxon>
    </lineage>
</organism>
<feature type="signal peptide" evidence="1">
    <location>
        <begin position="1"/>
        <end position="34"/>
    </location>
</feature>
<sequence length="120" mass="12477">MTTPSRSAVFRSAAVVVAVTATVAVGGVAGQASADVKPGAYTSTTLSGGAVLLKRDGRVQGHDLVLIGRYRIHPMGRGSYYVDFFPGHRVIMNPDGRGGYRGPAYLGGAVIGSFLLTPKR</sequence>
<comment type="caution">
    <text evidence="2">The sequence shown here is derived from an EMBL/GenBank/DDBJ whole genome shotgun (WGS) entry which is preliminary data.</text>
</comment>
<protein>
    <submittedName>
        <fullName evidence="2">Uncharacterized protein</fullName>
    </submittedName>
</protein>
<evidence type="ECO:0000256" key="1">
    <source>
        <dbReference type="SAM" id="SignalP"/>
    </source>
</evidence>
<dbReference type="OrthoDB" id="4553374at2"/>
<proteinExistence type="predicted"/>
<evidence type="ECO:0000313" key="3">
    <source>
        <dbReference type="Proteomes" id="UP000035009"/>
    </source>
</evidence>
<dbReference type="Proteomes" id="UP000035009">
    <property type="component" value="Unassembled WGS sequence"/>
</dbReference>
<feature type="chain" id="PRO_5004041071" evidence="1">
    <location>
        <begin position="35"/>
        <end position="120"/>
    </location>
</feature>
<keyword evidence="3" id="KW-1185">Reference proteome</keyword>
<dbReference type="eggNOG" id="ENOG50321XR">
    <property type="taxonomic scope" value="Bacteria"/>
</dbReference>
<evidence type="ECO:0000313" key="2">
    <source>
        <dbReference type="EMBL" id="GAC78440.1"/>
    </source>
</evidence>
<name>M3UGM8_GORML</name>
<dbReference type="AlphaFoldDB" id="M3UGM8"/>
<keyword evidence="1" id="KW-0732">Signal</keyword>
<accession>M3UGM8</accession>